<dbReference type="RefSeq" id="WP_010964386.1">
    <property type="nucleotide sequence ID" value="NC_003030.1"/>
</dbReference>
<dbReference type="HOGENOM" id="CLU_3372873_0_0_9"/>
<protein>
    <submittedName>
        <fullName evidence="1">Transcriptional regulator, AcrR family</fullName>
    </submittedName>
</protein>
<proteinExistence type="predicted"/>
<organism evidence="1 2">
    <name type="scientific">Clostridium acetobutylicum (strain ATCC 824 / DSM 792 / JCM 1419 / IAM 19013 / LMG 5710 / NBRC 13948 / NRRL B-527 / VKM B-1787 / 2291 / W)</name>
    <dbReference type="NCBI Taxonomy" id="272562"/>
    <lineage>
        <taxon>Bacteria</taxon>
        <taxon>Bacillati</taxon>
        <taxon>Bacillota</taxon>
        <taxon>Clostridia</taxon>
        <taxon>Eubacteriales</taxon>
        <taxon>Clostridiaceae</taxon>
        <taxon>Clostridium</taxon>
    </lineage>
</organism>
<dbReference type="GeneID" id="44997583"/>
<evidence type="ECO:0000313" key="1">
    <source>
        <dbReference type="EMBL" id="AAK79045.1"/>
    </source>
</evidence>
<accession>Q97K50</accession>
<sequence>MKDRRFVKTEHAIRKAFLTLLKEKSLNKISVSEI</sequence>
<dbReference type="Proteomes" id="UP000000814">
    <property type="component" value="Chromosome"/>
</dbReference>
<dbReference type="STRING" id="272562.CA_C1071"/>
<dbReference type="EMBL" id="AE001437">
    <property type="protein sequence ID" value="AAK79045.1"/>
    <property type="molecule type" value="Genomic_DNA"/>
</dbReference>
<dbReference type="AlphaFoldDB" id="Q97K50"/>
<keyword evidence="2" id="KW-1185">Reference proteome</keyword>
<dbReference type="OrthoDB" id="9810250at2"/>
<dbReference type="KEGG" id="cac:CA_C1071"/>
<reference evidence="1 2" key="1">
    <citation type="journal article" date="2001" name="J. Bacteriol.">
        <title>Genome sequence and comparative analysis of the solvent-producing bacterium Clostridium acetobutylicum.</title>
        <authorList>
            <person name="Nolling J."/>
            <person name="Breton G."/>
            <person name="Omelchenko M.V."/>
            <person name="Makarova K.S."/>
            <person name="Zeng Q."/>
            <person name="Gibson R."/>
            <person name="Lee H.M."/>
            <person name="Dubois J."/>
            <person name="Qiu D."/>
            <person name="Hitti J."/>
            <person name="Wolf Y.I."/>
            <person name="Tatusov R.L."/>
            <person name="Sabathe F."/>
            <person name="Doucette-Stamm L."/>
            <person name="Soucaille P."/>
            <person name="Daly M.J."/>
            <person name="Bennett G.N."/>
            <person name="Koonin E.V."/>
            <person name="Smith D.R."/>
        </authorList>
    </citation>
    <scope>NUCLEOTIDE SEQUENCE [LARGE SCALE GENOMIC DNA]</scope>
    <source>
        <strain evidence="2">ATCC 824 / DSM 792 / JCM 1419 / LMG 5710 / VKM B-1787</strain>
    </source>
</reference>
<dbReference type="Gene3D" id="1.10.357.10">
    <property type="entry name" value="Tetracycline Repressor, domain 2"/>
    <property type="match status" value="1"/>
</dbReference>
<evidence type="ECO:0000313" key="2">
    <source>
        <dbReference type="Proteomes" id="UP000000814"/>
    </source>
</evidence>
<dbReference type="PIR" id="B97032">
    <property type="entry name" value="B97032"/>
</dbReference>
<gene>
    <name evidence="1" type="ordered locus">CA_C1071</name>
</gene>
<name>Q97K50_CLOAB</name>